<proteinExistence type="predicted"/>
<name>A0A1Y2I7G4_TRAC3</name>
<organism evidence="2 3">
    <name type="scientific">Trametes coccinea (strain BRFM310)</name>
    <name type="common">Pycnoporus coccineus</name>
    <dbReference type="NCBI Taxonomy" id="1353009"/>
    <lineage>
        <taxon>Eukaryota</taxon>
        <taxon>Fungi</taxon>
        <taxon>Dikarya</taxon>
        <taxon>Basidiomycota</taxon>
        <taxon>Agaricomycotina</taxon>
        <taxon>Agaricomycetes</taxon>
        <taxon>Polyporales</taxon>
        <taxon>Polyporaceae</taxon>
        <taxon>Trametes</taxon>
    </lineage>
</organism>
<feature type="compositionally biased region" description="Basic and acidic residues" evidence="1">
    <location>
        <begin position="50"/>
        <end position="64"/>
    </location>
</feature>
<dbReference type="InterPro" id="IPR052670">
    <property type="entry name" value="UPF0654_domain"/>
</dbReference>
<accession>A0A1Y2I7G4</accession>
<dbReference type="InterPro" id="IPR018824">
    <property type="entry name" value="Conidiation-specific_6"/>
</dbReference>
<dbReference type="PANTHER" id="PTHR36576:SF1">
    <property type="entry name" value="UPF0654 PROTEIN C11D3.01C-RELATED"/>
    <property type="match status" value="1"/>
</dbReference>
<evidence type="ECO:0000313" key="2">
    <source>
        <dbReference type="EMBL" id="OSC97076.1"/>
    </source>
</evidence>
<dbReference type="AlphaFoldDB" id="A0A1Y2I7G4"/>
<feature type="compositionally biased region" description="Low complexity" evidence="1">
    <location>
        <begin position="68"/>
        <end position="82"/>
    </location>
</feature>
<dbReference type="PANTHER" id="PTHR36576">
    <property type="entry name" value="UPF0654 PROTEIN C11D3.01C-RELATED"/>
    <property type="match status" value="1"/>
</dbReference>
<feature type="region of interest" description="Disordered" evidence="1">
    <location>
        <begin position="148"/>
        <end position="167"/>
    </location>
</feature>
<dbReference type="GO" id="GO:0005737">
    <property type="term" value="C:cytoplasm"/>
    <property type="evidence" value="ECO:0007669"/>
    <property type="project" value="TreeGrafter"/>
</dbReference>
<sequence>MFTPRFSSALSATRPAASRAIRAYATGQANENRVAGGLKATLHNPNVSQEAKDRAAERLEEMSDHVPAASSSASSKSAPNSSDQHKNNVLGGYKATLSNPRTSDEAKKHAREILEADGYHANSPDGIAADEHDNRVIAGYKAALHNPRVSSEAKQHAKEYLQEHGAL</sequence>
<keyword evidence="3" id="KW-1185">Reference proteome</keyword>
<evidence type="ECO:0008006" key="4">
    <source>
        <dbReference type="Google" id="ProtNLM"/>
    </source>
</evidence>
<dbReference type="OrthoDB" id="5419162at2759"/>
<evidence type="ECO:0000313" key="3">
    <source>
        <dbReference type="Proteomes" id="UP000193067"/>
    </source>
</evidence>
<evidence type="ECO:0000256" key="1">
    <source>
        <dbReference type="SAM" id="MobiDB-lite"/>
    </source>
</evidence>
<reference evidence="2 3" key="1">
    <citation type="journal article" date="2015" name="Biotechnol. Biofuels">
        <title>Enhanced degradation of softwood versus hardwood by the white-rot fungus Pycnoporus coccineus.</title>
        <authorList>
            <person name="Couturier M."/>
            <person name="Navarro D."/>
            <person name="Chevret D."/>
            <person name="Henrissat B."/>
            <person name="Piumi F."/>
            <person name="Ruiz-Duenas F.J."/>
            <person name="Martinez A.T."/>
            <person name="Grigoriev I.V."/>
            <person name="Riley R."/>
            <person name="Lipzen A."/>
            <person name="Berrin J.G."/>
            <person name="Master E.R."/>
            <person name="Rosso M.N."/>
        </authorList>
    </citation>
    <scope>NUCLEOTIDE SEQUENCE [LARGE SCALE GENOMIC DNA]</scope>
    <source>
        <strain evidence="2 3">BRFM310</strain>
    </source>
</reference>
<protein>
    <recommendedName>
        <fullName evidence="4">Conidiation protein 6</fullName>
    </recommendedName>
</protein>
<feature type="region of interest" description="Disordered" evidence="1">
    <location>
        <begin position="35"/>
        <end position="107"/>
    </location>
</feature>
<feature type="compositionally biased region" description="Basic and acidic residues" evidence="1">
    <location>
        <begin position="151"/>
        <end position="167"/>
    </location>
</feature>
<dbReference type="EMBL" id="KZ084158">
    <property type="protein sequence ID" value="OSC97076.1"/>
    <property type="molecule type" value="Genomic_DNA"/>
</dbReference>
<dbReference type="Proteomes" id="UP000193067">
    <property type="component" value="Unassembled WGS sequence"/>
</dbReference>
<dbReference type="Pfam" id="PF10346">
    <property type="entry name" value="Con-6"/>
    <property type="match status" value="3"/>
</dbReference>
<gene>
    <name evidence="2" type="ORF">PYCCODRAFT_1472116</name>
</gene>